<organism evidence="2 3">
    <name type="scientific">Rhodopseudomonas palustris (strain BisB5)</name>
    <dbReference type="NCBI Taxonomy" id="316057"/>
    <lineage>
        <taxon>Bacteria</taxon>
        <taxon>Pseudomonadati</taxon>
        <taxon>Pseudomonadota</taxon>
        <taxon>Alphaproteobacteria</taxon>
        <taxon>Hyphomicrobiales</taxon>
        <taxon>Nitrobacteraceae</taxon>
        <taxon>Rhodopseudomonas</taxon>
    </lineage>
</organism>
<evidence type="ECO:0000313" key="3">
    <source>
        <dbReference type="Proteomes" id="UP000001818"/>
    </source>
</evidence>
<dbReference type="EMBL" id="CP000283">
    <property type="protein sequence ID" value="ABE40371.1"/>
    <property type="molecule type" value="Genomic_DNA"/>
</dbReference>
<name>Q134W8_RHOPS</name>
<feature type="transmembrane region" description="Helical" evidence="1">
    <location>
        <begin position="37"/>
        <end position="58"/>
    </location>
</feature>
<evidence type="ECO:0000313" key="2">
    <source>
        <dbReference type="EMBL" id="ABE40371.1"/>
    </source>
</evidence>
<accession>Q134W8</accession>
<proteinExistence type="predicted"/>
<dbReference type="Proteomes" id="UP000001818">
    <property type="component" value="Chromosome"/>
</dbReference>
<evidence type="ECO:0000256" key="1">
    <source>
        <dbReference type="SAM" id="Phobius"/>
    </source>
</evidence>
<sequence length="82" mass="9099">MRHSGQTVAAFRPARDIVVYRYSPRADISARLESIEIRGLGVFALLFALGAVVNAVYFKGRYLDNAQQAILGLTSLRNQMGR</sequence>
<reference evidence="2 3" key="1">
    <citation type="submission" date="2006-03" db="EMBL/GenBank/DDBJ databases">
        <title>Complete sequence of Rhodopseudomonas palustris BisB5.</title>
        <authorList>
            <consortium name="US DOE Joint Genome Institute"/>
            <person name="Copeland A."/>
            <person name="Lucas S."/>
            <person name="Lapidus A."/>
            <person name="Barry K."/>
            <person name="Detter J.C."/>
            <person name="Glavina del Rio T."/>
            <person name="Hammon N."/>
            <person name="Israni S."/>
            <person name="Dalin E."/>
            <person name="Tice H."/>
            <person name="Pitluck S."/>
            <person name="Chain P."/>
            <person name="Malfatti S."/>
            <person name="Shin M."/>
            <person name="Vergez L."/>
            <person name="Schmutz J."/>
            <person name="Larimer F."/>
            <person name="Land M."/>
            <person name="Hauser L."/>
            <person name="Pelletier D.A."/>
            <person name="Kyrpides N."/>
            <person name="Lykidis A."/>
            <person name="Oda Y."/>
            <person name="Harwood C.S."/>
            <person name="Richardson P."/>
        </authorList>
    </citation>
    <scope>NUCLEOTIDE SEQUENCE [LARGE SCALE GENOMIC DNA]</scope>
    <source>
        <strain evidence="2 3">BisB5</strain>
    </source>
</reference>
<dbReference type="STRING" id="316057.RPD_3145"/>
<dbReference type="AlphaFoldDB" id="Q134W8"/>
<dbReference type="HOGENOM" id="CLU_2556075_0_0_5"/>
<keyword evidence="1" id="KW-0812">Transmembrane</keyword>
<gene>
    <name evidence="2" type="ordered locus">RPD_3145</name>
</gene>
<protein>
    <submittedName>
        <fullName evidence="2">Uncharacterized protein</fullName>
    </submittedName>
</protein>
<keyword evidence="1" id="KW-1133">Transmembrane helix</keyword>
<keyword evidence="1" id="KW-0472">Membrane</keyword>
<dbReference type="KEGG" id="rpd:RPD_3145"/>